<dbReference type="EMBL" id="CYHG01000002">
    <property type="protein sequence ID" value="CUB02669.1"/>
    <property type="molecule type" value="Genomic_DNA"/>
</dbReference>
<proteinExistence type="predicted"/>
<keyword evidence="1" id="KW-1133">Transmembrane helix</keyword>
<accession>A0A0K6IHT4</accession>
<feature type="transmembrane region" description="Helical" evidence="1">
    <location>
        <begin position="6"/>
        <end position="22"/>
    </location>
</feature>
<dbReference type="RefSeq" id="WP_055461646.1">
    <property type="nucleotide sequence ID" value="NZ_CYHG01000002.1"/>
</dbReference>
<evidence type="ECO:0000313" key="2">
    <source>
        <dbReference type="EMBL" id="CUB02669.1"/>
    </source>
</evidence>
<evidence type="ECO:0000313" key="3">
    <source>
        <dbReference type="Proteomes" id="UP000182769"/>
    </source>
</evidence>
<keyword evidence="1" id="KW-0472">Membrane</keyword>
<keyword evidence="1" id="KW-0812">Transmembrane</keyword>
<name>A0A0K6IHT4_9GAMM</name>
<reference evidence="3" key="1">
    <citation type="submission" date="2015-08" db="EMBL/GenBank/DDBJ databases">
        <authorList>
            <person name="Varghese N."/>
        </authorList>
    </citation>
    <scope>NUCLEOTIDE SEQUENCE [LARGE SCALE GENOMIC DNA]</scope>
    <source>
        <strain evidence="3">JCM 18476</strain>
    </source>
</reference>
<dbReference type="OrthoDB" id="72963at2"/>
<feature type="transmembrane region" description="Helical" evidence="1">
    <location>
        <begin position="85"/>
        <end position="108"/>
    </location>
</feature>
<keyword evidence="3" id="KW-1185">Reference proteome</keyword>
<gene>
    <name evidence="2" type="ORF">Ga0061065_1026</name>
</gene>
<dbReference type="Proteomes" id="UP000182769">
    <property type="component" value="Unassembled WGS sequence"/>
</dbReference>
<sequence>MQGNELYFFLGVVVVVWLFFFLKGNKRPPTNYFICARCNKTEQYSARTTEAWRRGFSKLYCQVCHKQWLNKNPERKHDKSDSGQGGCLGVLVVLLLMPPTIFGAIWYVF</sequence>
<dbReference type="AlphaFoldDB" id="A0A0K6IHT4"/>
<organism evidence="2 3">
    <name type="scientific">Marinomonas fungiae</name>
    <dbReference type="NCBI Taxonomy" id="1137284"/>
    <lineage>
        <taxon>Bacteria</taxon>
        <taxon>Pseudomonadati</taxon>
        <taxon>Pseudomonadota</taxon>
        <taxon>Gammaproteobacteria</taxon>
        <taxon>Oceanospirillales</taxon>
        <taxon>Oceanospirillaceae</taxon>
        <taxon>Marinomonas</taxon>
    </lineage>
</organism>
<evidence type="ECO:0000256" key="1">
    <source>
        <dbReference type="SAM" id="Phobius"/>
    </source>
</evidence>
<protein>
    <submittedName>
        <fullName evidence="2">Uncharacterized protein</fullName>
    </submittedName>
</protein>